<dbReference type="InterPro" id="IPR000073">
    <property type="entry name" value="AB_hydrolase_1"/>
</dbReference>
<proteinExistence type="predicted"/>
<name>A0A2T7W465_MICTE</name>
<dbReference type="Pfam" id="PF00561">
    <property type="entry name" value="Abhydrolase_1"/>
    <property type="match status" value="1"/>
</dbReference>
<evidence type="ECO:0000313" key="3">
    <source>
        <dbReference type="Proteomes" id="UP000244649"/>
    </source>
</evidence>
<dbReference type="SUPFAM" id="SSF53474">
    <property type="entry name" value="alpha/beta-Hydrolases"/>
    <property type="match status" value="1"/>
</dbReference>
<dbReference type="AlphaFoldDB" id="A0A2T7W465"/>
<dbReference type="PANTHER" id="PTHR43689">
    <property type="entry name" value="HYDROLASE"/>
    <property type="match status" value="1"/>
</dbReference>
<reference evidence="2 3" key="1">
    <citation type="submission" date="2018-04" db="EMBL/GenBank/DDBJ databases">
        <authorList>
            <person name="Go L.Y."/>
            <person name="Mitchell J.A."/>
        </authorList>
    </citation>
    <scope>NUCLEOTIDE SEQUENCE [LARGE SCALE GENOMIC DNA]</scope>
    <source>
        <strain evidence="2 3">TPD7010</strain>
    </source>
</reference>
<keyword evidence="2" id="KW-0378">Hydrolase</keyword>
<dbReference type="RefSeq" id="WP_116538260.1">
    <property type="nucleotide sequence ID" value="NZ_QDFT01000040.1"/>
</dbReference>
<evidence type="ECO:0000313" key="2">
    <source>
        <dbReference type="EMBL" id="PVE65338.1"/>
    </source>
</evidence>
<dbReference type="PANTHER" id="PTHR43689:SF8">
    <property type="entry name" value="ALPHA_BETA-HYDROLASES SUPERFAMILY PROTEIN"/>
    <property type="match status" value="1"/>
</dbReference>
<sequence length="258" mass="27162">MSRDPRVSPLTLDHDGRTLRGWQWEAPEGASADAPRVLLVHGFSTDATGGNQLFVQTARHLAERGAVVRSYSRLGQGLSDGGFDEITIGDEVDQVVRMIRDFTGGEGVHVVAHSLGAVESALAAARVPELVRSLTLWSPAGVVVDDITVHDAIQGQPLAAARAQGWFDFGGMPLGMAFIDEVTAGLDVYGPVSAYTGPADVVHGTADAIVPVAYGARYAELLSGATLTVVDGADHGWSSVPFRRRLLDILDARLGLAG</sequence>
<comment type="caution">
    <text evidence="2">The sequence shown here is derived from an EMBL/GenBank/DDBJ whole genome shotgun (WGS) entry which is preliminary data.</text>
</comment>
<dbReference type="Proteomes" id="UP000244649">
    <property type="component" value="Unassembled WGS sequence"/>
</dbReference>
<accession>A0A2T7W465</accession>
<dbReference type="EMBL" id="QDFT01000040">
    <property type="protein sequence ID" value="PVE65338.1"/>
    <property type="molecule type" value="Genomic_DNA"/>
</dbReference>
<protein>
    <submittedName>
        <fullName evidence="2">Alpha/beta hydrolase</fullName>
    </submittedName>
</protein>
<organism evidence="2 3">
    <name type="scientific">Microbacterium testaceum</name>
    <name type="common">Aureobacterium testaceum</name>
    <name type="synonym">Brevibacterium testaceum</name>
    <dbReference type="NCBI Taxonomy" id="2033"/>
    <lineage>
        <taxon>Bacteria</taxon>
        <taxon>Bacillati</taxon>
        <taxon>Actinomycetota</taxon>
        <taxon>Actinomycetes</taxon>
        <taxon>Micrococcales</taxon>
        <taxon>Microbacteriaceae</taxon>
        <taxon>Microbacterium</taxon>
    </lineage>
</organism>
<dbReference type="InterPro" id="IPR029058">
    <property type="entry name" value="AB_hydrolase_fold"/>
</dbReference>
<evidence type="ECO:0000259" key="1">
    <source>
        <dbReference type="Pfam" id="PF00561"/>
    </source>
</evidence>
<dbReference type="GO" id="GO:0016787">
    <property type="term" value="F:hydrolase activity"/>
    <property type="evidence" value="ECO:0007669"/>
    <property type="project" value="UniProtKB-KW"/>
</dbReference>
<feature type="domain" description="AB hydrolase-1" evidence="1">
    <location>
        <begin position="35"/>
        <end position="167"/>
    </location>
</feature>
<gene>
    <name evidence="2" type="ORF">DC432_13115</name>
</gene>
<dbReference type="Gene3D" id="3.40.50.1820">
    <property type="entry name" value="alpha/beta hydrolase"/>
    <property type="match status" value="1"/>
</dbReference>